<dbReference type="EMBL" id="VDFW01000002">
    <property type="protein sequence ID" value="TNC29008.1"/>
    <property type="molecule type" value="Genomic_DNA"/>
</dbReference>
<feature type="transmembrane region" description="Helical" evidence="2">
    <location>
        <begin position="97"/>
        <end position="114"/>
    </location>
</feature>
<gene>
    <name evidence="3" type="ORF">FG385_02535</name>
</gene>
<keyword evidence="4" id="KW-1185">Reference proteome</keyword>
<sequence length="204" mass="20742">MDTRSLPRPVTAAPAAVAAGLLIAGSILPLTVTAHFARGVRDQQMVVTSWTRTFDPPPQGDLALAYSAGHVPYFGLPIAVTAAALLGAAVAALRSPAAARIALVAAAAAAVAVARRGRLHAGDGGPGGAELLEPRGRQRRLADRLRDRPGFWVVVGGAVVALVAGALAVAQPRSPSSDATPPMGFPSTVIHQLPPEQGSPPTWS</sequence>
<evidence type="ECO:0000256" key="1">
    <source>
        <dbReference type="SAM" id="MobiDB-lite"/>
    </source>
</evidence>
<proteinExistence type="predicted"/>
<feature type="transmembrane region" description="Helical" evidence="2">
    <location>
        <begin position="71"/>
        <end position="91"/>
    </location>
</feature>
<feature type="transmembrane region" description="Helical" evidence="2">
    <location>
        <begin position="149"/>
        <end position="170"/>
    </location>
</feature>
<dbReference type="RefSeq" id="WP_139094953.1">
    <property type="nucleotide sequence ID" value="NZ_VDFW01000002.1"/>
</dbReference>
<keyword evidence="2" id="KW-1133">Transmembrane helix</keyword>
<evidence type="ECO:0000256" key="2">
    <source>
        <dbReference type="SAM" id="Phobius"/>
    </source>
</evidence>
<comment type="caution">
    <text evidence="3">The sequence shown here is derived from an EMBL/GenBank/DDBJ whole genome shotgun (WGS) entry which is preliminary data.</text>
</comment>
<organism evidence="3 4">
    <name type="scientific">Amycolatopsis alkalitolerans</name>
    <dbReference type="NCBI Taxonomy" id="2547244"/>
    <lineage>
        <taxon>Bacteria</taxon>
        <taxon>Bacillati</taxon>
        <taxon>Actinomycetota</taxon>
        <taxon>Actinomycetes</taxon>
        <taxon>Pseudonocardiales</taxon>
        <taxon>Pseudonocardiaceae</taxon>
        <taxon>Amycolatopsis</taxon>
    </lineage>
</organism>
<dbReference type="AlphaFoldDB" id="A0A5C4M8R9"/>
<reference evidence="3 4" key="1">
    <citation type="submission" date="2019-06" db="EMBL/GenBank/DDBJ databases">
        <title>Amycolatopsis alkalitolerans sp. nov., isolated from Gastrodia elata Blume.</title>
        <authorList>
            <person name="Narsing Rao M.P."/>
            <person name="Li W.J."/>
        </authorList>
    </citation>
    <scope>NUCLEOTIDE SEQUENCE [LARGE SCALE GENOMIC DNA]</scope>
    <source>
        <strain evidence="3 4">SYSUP0005</strain>
    </source>
</reference>
<keyword evidence="2" id="KW-0812">Transmembrane</keyword>
<evidence type="ECO:0000313" key="4">
    <source>
        <dbReference type="Proteomes" id="UP000305546"/>
    </source>
</evidence>
<evidence type="ECO:0000313" key="3">
    <source>
        <dbReference type="EMBL" id="TNC29008.1"/>
    </source>
</evidence>
<name>A0A5C4M8R9_9PSEU</name>
<protein>
    <submittedName>
        <fullName evidence="3">Uncharacterized protein</fullName>
    </submittedName>
</protein>
<keyword evidence="2" id="KW-0472">Membrane</keyword>
<feature type="region of interest" description="Disordered" evidence="1">
    <location>
        <begin position="172"/>
        <end position="204"/>
    </location>
</feature>
<dbReference type="Proteomes" id="UP000305546">
    <property type="component" value="Unassembled WGS sequence"/>
</dbReference>
<accession>A0A5C4M8R9</accession>
<feature type="transmembrane region" description="Helical" evidence="2">
    <location>
        <begin position="12"/>
        <end position="37"/>
    </location>
</feature>